<feature type="compositionally biased region" description="Acidic residues" evidence="3">
    <location>
        <begin position="214"/>
        <end position="242"/>
    </location>
</feature>
<evidence type="ECO:0008006" key="5">
    <source>
        <dbReference type="Google" id="ProtNLM"/>
    </source>
</evidence>
<sequence>MSGPYFVTNLNAEVRVTPNMMTNNIIERIKHSLEYNYVNKCFLNYGYIEKIYGVDENIGIVNVMAEDFTNSGIVKVNFKCRICNPIEKTIIVGKITGINNVVIKAQNGPIKFIINGSDINKDNIQFRNNAYYPKNKKGEIINKQITNGTWINIKVMGKRIRNRSSEIFVLGYIDSVIDDEDVIDKLQETFETEEYMDFNKKDKKLSDNKNTESGDYDYDIESDNSDDEGDDDENDNESEIEE</sequence>
<protein>
    <recommendedName>
        <fullName evidence="5">RNA polymerase Rpb7-like N-terminal domain-containing protein</fullName>
    </recommendedName>
</protein>
<dbReference type="EMBL" id="MN739696">
    <property type="protein sequence ID" value="QHT21726.1"/>
    <property type="molecule type" value="Genomic_DNA"/>
</dbReference>
<dbReference type="SUPFAM" id="SSF88798">
    <property type="entry name" value="N-terminal, heterodimerisation domain of RBP7 (RpoE)"/>
    <property type="match status" value="1"/>
</dbReference>
<evidence type="ECO:0000256" key="2">
    <source>
        <dbReference type="ARBA" id="ARBA00023163"/>
    </source>
</evidence>
<evidence type="ECO:0000256" key="3">
    <source>
        <dbReference type="SAM" id="MobiDB-lite"/>
    </source>
</evidence>
<evidence type="ECO:0000313" key="4">
    <source>
        <dbReference type="EMBL" id="QHT21726.1"/>
    </source>
</evidence>
<feature type="compositionally biased region" description="Basic and acidic residues" evidence="3">
    <location>
        <begin position="197"/>
        <end position="212"/>
    </location>
</feature>
<organism evidence="4">
    <name type="scientific">viral metagenome</name>
    <dbReference type="NCBI Taxonomy" id="1070528"/>
    <lineage>
        <taxon>unclassified sequences</taxon>
        <taxon>metagenomes</taxon>
        <taxon>organismal metagenomes</taxon>
    </lineage>
</organism>
<proteinExistence type="predicted"/>
<dbReference type="GO" id="GO:0000428">
    <property type="term" value="C:DNA-directed RNA polymerase complex"/>
    <property type="evidence" value="ECO:0007669"/>
    <property type="project" value="UniProtKB-KW"/>
</dbReference>
<dbReference type="Gene3D" id="3.30.1490.120">
    <property type="entry name" value="RNA polymerase Rpb7-like, N-terminal domain"/>
    <property type="match status" value="1"/>
</dbReference>
<feature type="region of interest" description="Disordered" evidence="3">
    <location>
        <begin position="197"/>
        <end position="242"/>
    </location>
</feature>
<evidence type="ECO:0000256" key="1">
    <source>
        <dbReference type="ARBA" id="ARBA00022478"/>
    </source>
</evidence>
<accession>A0A6C0DXS2</accession>
<keyword evidence="1" id="KW-0240">DNA-directed RNA polymerase</keyword>
<dbReference type="InterPro" id="IPR036898">
    <property type="entry name" value="RNA_pol_Rpb7-like_N_sf"/>
</dbReference>
<name>A0A6C0DXS2_9ZZZZ</name>
<reference evidence="4" key="1">
    <citation type="journal article" date="2020" name="Nature">
        <title>Giant virus diversity and host interactions through global metagenomics.</title>
        <authorList>
            <person name="Schulz F."/>
            <person name="Roux S."/>
            <person name="Paez-Espino D."/>
            <person name="Jungbluth S."/>
            <person name="Walsh D.A."/>
            <person name="Denef V.J."/>
            <person name="McMahon K.D."/>
            <person name="Konstantinidis K.T."/>
            <person name="Eloe-Fadrosh E.A."/>
            <person name="Kyrpides N.C."/>
            <person name="Woyke T."/>
        </authorList>
    </citation>
    <scope>NUCLEOTIDE SEQUENCE</scope>
    <source>
        <strain evidence="4">GVMAG-M-3300023179-103</strain>
    </source>
</reference>
<dbReference type="AlphaFoldDB" id="A0A6C0DXS2"/>
<keyword evidence="2" id="KW-0804">Transcription</keyword>